<evidence type="ECO:0000256" key="2">
    <source>
        <dbReference type="ARBA" id="ARBA00022679"/>
    </source>
</evidence>
<evidence type="ECO:0000313" key="11">
    <source>
        <dbReference type="Proteomes" id="UP000822862"/>
    </source>
</evidence>
<proteinExistence type="inferred from homology"/>
<comment type="similarity">
    <text evidence="1 5 7">Belongs to the spermidine/spermine synthase family.</text>
</comment>
<dbReference type="PROSITE" id="PS01330">
    <property type="entry name" value="PABS_1"/>
    <property type="match status" value="1"/>
</dbReference>
<comment type="catalytic activity">
    <reaction evidence="5 8">
        <text>S-adenosyl 3-(methylsulfanyl)propylamine + putrescine = S-methyl-5'-thioadenosine + spermidine + H(+)</text>
        <dbReference type="Rhea" id="RHEA:12721"/>
        <dbReference type="ChEBI" id="CHEBI:15378"/>
        <dbReference type="ChEBI" id="CHEBI:17509"/>
        <dbReference type="ChEBI" id="CHEBI:57443"/>
        <dbReference type="ChEBI" id="CHEBI:57834"/>
        <dbReference type="ChEBI" id="CHEBI:326268"/>
        <dbReference type="EC" id="2.5.1.16"/>
    </reaction>
</comment>
<feature type="binding site" evidence="5">
    <location>
        <position position="164"/>
    </location>
    <ligand>
        <name>S-methyl-5'-thioadenosine</name>
        <dbReference type="ChEBI" id="CHEBI:17509"/>
    </ligand>
</feature>
<dbReference type="EC" id="2.5.1.16" evidence="5"/>
<name>A0ABX8YYB9_9BACT</name>
<evidence type="ECO:0000256" key="4">
    <source>
        <dbReference type="ARBA" id="ARBA00023115"/>
    </source>
</evidence>
<dbReference type="InterPro" id="IPR035246">
    <property type="entry name" value="Spermidine_synt_N"/>
</dbReference>
<dbReference type="NCBIfam" id="TIGR00417">
    <property type="entry name" value="speE"/>
    <property type="match status" value="1"/>
</dbReference>
<comment type="subunit">
    <text evidence="5">Homodimer or homotetramer.</text>
</comment>
<feature type="binding site" evidence="5">
    <location>
        <position position="63"/>
    </location>
    <ligand>
        <name>spermidine</name>
        <dbReference type="ChEBI" id="CHEBI:57834"/>
    </ligand>
</feature>
<comment type="function">
    <text evidence="5">Catalyzes the irreversible transfer of a propylamine group from the amino donor S-adenosylmethioninamine (decarboxy-AdoMet) to putrescine (1,4-diaminobutane) to yield spermidine.</text>
</comment>
<dbReference type="HAMAP" id="MF_00198">
    <property type="entry name" value="Spermidine_synth"/>
    <property type="match status" value="1"/>
</dbReference>
<evidence type="ECO:0000256" key="1">
    <source>
        <dbReference type="ARBA" id="ARBA00007867"/>
    </source>
</evidence>
<dbReference type="InterPro" id="IPR029063">
    <property type="entry name" value="SAM-dependent_MTases_sf"/>
</dbReference>
<keyword evidence="3 5" id="KW-0745">Spermidine biosynthesis</keyword>
<dbReference type="PANTHER" id="PTHR11558:SF11">
    <property type="entry name" value="SPERMIDINE SYNTHASE"/>
    <property type="match status" value="1"/>
</dbReference>
<dbReference type="EMBL" id="CP075585">
    <property type="protein sequence ID" value="QZA58290.1"/>
    <property type="molecule type" value="Genomic_DNA"/>
</dbReference>
<dbReference type="GO" id="GO:0016740">
    <property type="term" value="F:transferase activity"/>
    <property type="evidence" value="ECO:0007669"/>
    <property type="project" value="UniProtKB-KW"/>
</dbReference>
<keyword evidence="4 5" id="KW-0620">Polyamine biosynthesis</keyword>
<feature type="binding site" evidence="5">
    <location>
        <begin position="157"/>
        <end position="160"/>
    </location>
    <ligand>
        <name>spermidine</name>
        <dbReference type="ChEBI" id="CHEBI:57834"/>
    </ligand>
</feature>
<dbReference type="Gene3D" id="3.40.50.150">
    <property type="entry name" value="Vaccinia Virus protein VP39"/>
    <property type="match status" value="1"/>
</dbReference>
<comment type="pathway">
    <text evidence="5">Amine and polyamine biosynthesis; spermidine biosynthesis; spermidine from putrescine: step 1/1.</text>
</comment>
<dbReference type="Pfam" id="PF01564">
    <property type="entry name" value="Spermine_synth"/>
    <property type="match status" value="1"/>
</dbReference>
<dbReference type="InterPro" id="IPR030374">
    <property type="entry name" value="PABS"/>
</dbReference>
<dbReference type="InterPro" id="IPR030373">
    <property type="entry name" value="PABS_CS"/>
</dbReference>
<evidence type="ECO:0000256" key="8">
    <source>
        <dbReference type="RuleBase" id="RU003837"/>
    </source>
</evidence>
<dbReference type="Gene3D" id="2.30.140.10">
    <property type="entry name" value="Spermidine synthase, tetramerisation domain"/>
    <property type="match status" value="1"/>
</dbReference>
<dbReference type="SUPFAM" id="SSF53335">
    <property type="entry name" value="S-adenosyl-L-methionine-dependent methyltransferases"/>
    <property type="match status" value="1"/>
</dbReference>
<evidence type="ECO:0000313" key="10">
    <source>
        <dbReference type="EMBL" id="QZA58290.1"/>
    </source>
</evidence>
<dbReference type="InterPro" id="IPR037163">
    <property type="entry name" value="Spermidine_synt_N_sf"/>
</dbReference>
<dbReference type="Proteomes" id="UP000822862">
    <property type="component" value="Chromosome"/>
</dbReference>
<dbReference type="Pfam" id="PF17284">
    <property type="entry name" value="Spermine_synt_N"/>
    <property type="match status" value="1"/>
</dbReference>
<feature type="binding site" evidence="5">
    <location>
        <position position="32"/>
    </location>
    <ligand>
        <name>S-methyl-5'-thioadenosine</name>
        <dbReference type="ChEBI" id="CHEBI:17509"/>
    </ligand>
</feature>
<keyword evidence="2 5" id="KW-0808">Transferase</keyword>
<dbReference type="InterPro" id="IPR001045">
    <property type="entry name" value="Spermi_synthase"/>
</dbReference>
<gene>
    <name evidence="5" type="primary">speE</name>
    <name evidence="10" type="ORF">RHAB15C_0000162</name>
</gene>
<reference evidence="10 11" key="1">
    <citation type="submission" date="2021-05" db="EMBL/GenBank/DDBJ databases">
        <title>Ecology and evolution of chlamydial symbionts of arthropods.</title>
        <authorList>
            <person name="Halter T."/>
            <person name="Sixt B.S."/>
            <person name="Toenshoff E.R."/>
            <person name="Koestlbacher S."/>
            <person name="Schulz F."/>
            <person name="Kostanjsek R."/>
            <person name="Collingro A."/>
            <person name="Hendrickx F."/>
            <person name="Horn M."/>
        </authorList>
    </citation>
    <scope>NUCLEOTIDE SEQUENCE [LARGE SCALE GENOMIC DNA]</scope>
    <source>
        <strain evidence="10 11">15C</strain>
    </source>
</reference>
<evidence type="ECO:0000256" key="7">
    <source>
        <dbReference type="RuleBase" id="RU003836"/>
    </source>
</evidence>
<dbReference type="NCBIfam" id="NF002010">
    <property type="entry name" value="PRK00811.1"/>
    <property type="match status" value="1"/>
</dbReference>
<dbReference type="PROSITE" id="PS51006">
    <property type="entry name" value="PABS_2"/>
    <property type="match status" value="1"/>
</dbReference>
<protein>
    <recommendedName>
        <fullName evidence="5">Polyamine aminopropyltransferase</fullName>
    </recommendedName>
    <alternativeName>
        <fullName evidence="5">Putrescine aminopropyltransferase</fullName>
        <shortName evidence="5">PAPT</shortName>
    </alternativeName>
    <alternativeName>
        <fullName evidence="5">Spermidine synthase</fullName>
        <shortName evidence="5">SPDS</shortName>
        <shortName evidence="5">SPDSY</shortName>
        <ecNumber evidence="5">2.5.1.16</ecNumber>
    </alternativeName>
</protein>
<keyword evidence="11" id="KW-1185">Reference proteome</keyword>
<dbReference type="RefSeq" id="WP_194845578.1">
    <property type="nucleotide sequence ID" value="NZ_CP075585.1"/>
</dbReference>
<evidence type="ECO:0000259" key="9">
    <source>
        <dbReference type="PROSITE" id="PS51006"/>
    </source>
</evidence>
<feature type="binding site" evidence="5">
    <location>
        <position position="87"/>
    </location>
    <ligand>
        <name>spermidine</name>
        <dbReference type="ChEBI" id="CHEBI:57834"/>
    </ligand>
</feature>
<feature type="active site" description="Proton acceptor" evidence="5 6">
    <location>
        <position position="157"/>
    </location>
</feature>
<feature type="binding site" evidence="5">
    <location>
        <position position="107"/>
    </location>
    <ligand>
        <name>S-methyl-5'-thioadenosine</name>
        <dbReference type="ChEBI" id="CHEBI:17509"/>
    </ligand>
</feature>
<accession>A0ABX8YYB9</accession>
<evidence type="ECO:0000256" key="5">
    <source>
        <dbReference type="HAMAP-Rule" id="MF_00198"/>
    </source>
</evidence>
<evidence type="ECO:0000256" key="6">
    <source>
        <dbReference type="PROSITE-ProRule" id="PRU00354"/>
    </source>
</evidence>
<dbReference type="CDD" id="cd02440">
    <property type="entry name" value="AdoMet_MTases"/>
    <property type="match status" value="1"/>
</dbReference>
<sequence length="290" mass="33386">MTKQWFHETLYPTYCQSFKIEAVLWEGKSSHQDVLIFENKEFGKVMTLDGAVQFTTKDEFIYHEMITHVPLFAHGNVQDVLIIGGGDGGVAREVLKHPNIRSVTLVEIDSFVIDLTKKYVPEIPQGIFEHPKLHLIIDDGVNFVKNNQKKYDVIITDSNDPIGPSQVLFTETFYEHCKKLLREKGILVVQNGDFFMQPKEYQTTFSHLQLLFHNVSFYLANVPTYIGSYMTLGFASDIEYRNLTLDILNQRFAQTSIQTFYYHPSMHKACFTLPKSMQETLDSLQNITAP</sequence>
<organism evidence="10 11">
    <name type="scientific">Candidatus Rhabdochlamydia porcellionis</name>
    <dbReference type="NCBI Taxonomy" id="225148"/>
    <lineage>
        <taxon>Bacteria</taxon>
        <taxon>Pseudomonadati</taxon>
        <taxon>Chlamydiota</taxon>
        <taxon>Chlamydiia</taxon>
        <taxon>Parachlamydiales</taxon>
        <taxon>Candidatus Rhabdochlamydiaceae</taxon>
        <taxon>Candidatus Rhabdochlamydia</taxon>
    </lineage>
</organism>
<feature type="binding site" evidence="5">
    <location>
        <begin position="139"/>
        <end position="140"/>
    </location>
    <ligand>
        <name>S-methyl-5'-thioadenosine</name>
        <dbReference type="ChEBI" id="CHEBI:17509"/>
    </ligand>
</feature>
<evidence type="ECO:0000256" key="3">
    <source>
        <dbReference type="ARBA" id="ARBA00023066"/>
    </source>
</evidence>
<dbReference type="PANTHER" id="PTHR11558">
    <property type="entry name" value="SPERMIDINE/SPERMINE SYNTHASE"/>
    <property type="match status" value="1"/>
</dbReference>
<feature type="domain" description="PABS" evidence="9">
    <location>
        <begin position="3"/>
        <end position="237"/>
    </location>
</feature>